<keyword evidence="3" id="KW-1185">Reference proteome</keyword>
<feature type="compositionally biased region" description="Low complexity" evidence="1">
    <location>
        <begin position="67"/>
        <end position="76"/>
    </location>
</feature>
<feature type="compositionally biased region" description="Pro residues" evidence="1">
    <location>
        <begin position="77"/>
        <end position="87"/>
    </location>
</feature>
<gene>
    <name evidence="2" type="ORF">CALVIDRAFT_231305</name>
</gene>
<accession>A0A167JX84</accession>
<name>A0A167JX84_CALVF</name>
<organism evidence="2 3">
    <name type="scientific">Calocera viscosa (strain TUFC12733)</name>
    <dbReference type="NCBI Taxonomy" id="1330018"/>
    <lineage>
        <taxon>Eukaryota</taxon>
        <taxon>Fungi</taxon>
        <taxon>Dikarya</taxon>
        <taxon>Basidiomycota</taxon>
        <taxon>Agaricomycotina</taxon>
        <taxon>Dacrymycetes</taxon>
        <taxon>Dacrymycetales</taxon>
        <taxon>Dacrymycetaceae</taxon>
        <taxon>Calocera</taxon>
    </lineage>
</organism>
<dbReference type="EMBL" id="KV417297">
    <property type="protein sequence ID" value="KZO94033.1"/>
    <property type="molecule type" value="Genomic_DNA"/>
</dbReference>
<sequence length="153" mass="16925">MLGLIFLVAWINRPPPSMDVEEVWVAPPGVFAVTPLPGQQVHIVQMQQSQSGGVYPWMPSTYRSPYPQQQGQAGVPLAPPPPSPRDPYPGTIPEQTPRSGVMRDVPLNSAREEERRLYDRELGPGGAQDVWRAPGTPGLRIVTDRRDEGRALR</sequence>
<dbReference type="Proteomes" id="UP000076738">
    <property type="component" value="Unassembled WGS sequence"/>
</dbReference>
<protein>
    <submittedName>
        <fullName evidence="2">Uncharacterized protein</fullName>
    </submittedName>
</protein>
<proteinExistence type="predicted"/>
<reference evidence="2 3" key="1">
    <citation type="journal article" date="2016" name="Mol. Biol. Evol.">
        <title>Comparative Genomics of Early-Diverging Mushroom-Forming Fungi Provides Insights into the Origins of Lignocellulose Decay Capabilities.</title>
        <authorList>
            <person name="Nagy L.G."/>
            <person name="Riley R."/>
            <person name="Tritt A."/>
            <person name="Adam C."/>
            <person name="Daum C."/>
            <person name="Floudas D."/>
            <person name="Sun H."/>
            <person name="Yadav J.S."/>
            <person name="Pangilinan J."/>
            <person name="Larsson K.H."/>
            <person name="Matsuura K."/>
            <person name="Barry K."/>
            <person name="Labutti K."/>
            <person name="Kuo R."/>
            <person name="Ohm R.A."/>
            <person name="Bhattacharya S.S."/>
            <person name="Shirouzu T."/>
            <person name="Yoshinaga Y."/>
            <person name="Martin F.M."/>
            <person name="Grigoriev I.V."/>
            <person name="Hibbett D.S."/>
        </authorList>
    </citation>
    <scope>NUCLEOTIDE SEQUENCE [LARGE SCALE GENOMIC DNA]</scope>
    <source>
        <strain evidence="2 3">TUFC12733</strain>
    </source>
</reference>
<feature type="compositionally biased region" description="Basic and acidic residues" evidence="1">
    <location>
        <begin position="142"/>
        <end position="153"/>
    </location>
</feature>
<feature type="region of interest" description="Disordered" evidence="1">
    <location>
        <begin position="60"/>
        <end position="153"/>
    </location>
</feature>
<evidence type="ECO:0000313" key="3">
    <source>
        <dbReference type="Proteomes" id="UP000076738"/>
    </source>
</evidence>
<evidence type="ECO:0000256" key="1">
    <source>
        <dbReference type="SAM" id="MobiDB-lite"/>
    </source>
</evidence>
<evidence type="ECO:0000313" key="2">
    <source>
        <dbReference type="EMBL" id="KZO94033.1"/>
    </source>
</evidence>
<feature type="compositionally biased region" description="Basic and acidic residues" evidence="1">
    <location>
        <begin position="110"/>
        <end position="122"/>
    </location>
</feature>
<dbReference type="AlphaFoldDB" id="A0A167JX84"/>